<evidence type="ECO:0008006" key="4">
    <source>
        <dbReference type="Google" id="ProtNLM"/>
    </source>
</evidence>
<keyword evidence="1" id="KW-0812">Transmembrane</keyword>
<proteinExistence type="predicted"/>
<dbReference type="Pfam" id="PF10990">
    <property type="entry name" value="DUF2809"/>
    <property type="match status" value="1"/>
</dbReference>
<gene>
    <name evidence="2" type="ORF">GCM10023189_54730</name>
</gene>
<dbReference type="RefSeq" id="WP_345249175.1">
    <property type="nucleotide sequence ID" value="NZ_BAABHD010000083.1"/>
</dbReference>
<reference evidence="3" key="1">
    <citation type="journal article" date="2019" name="Int. J. Syst. Evol. Microbiol.">
        <title>The Global Catalogue of Microorganisms (GCM) 10K type strain sequencing project: providing services to taxonomists for standard genome sequencing and annotation.</title>
        <authorList>
            <consortium name="The Broad Institute Genomics Platform"/>
            <consortium name="The Broad Institute Genome Sequencing Center for Infectious Disease"/>
            <person name="Wu L."/>
            <person name="Ma J."/>
        </authorList>
    </citation>
    <scope>NUCLEOTIDE SEQUENCE [LARGE SCALE GENOMIC DNA]</scope>
    <source>
        <strain evidence="3">JCM 17927</strain>
    </source>
</reference>
<feature type="transmembrane region" description="Helical" evidence="1">
    <location>
        <begin position="111"/>
        <end position="132"/>
    </location>
</feature>
<dbReference type="Proteomes" id="UP001501175">
    <property type="component" value="Unassembled WGS sequence"/>
</dbReference>
<organism evidence="2 3">
    <name type="scientific">Nibrella saemangeumensis</name>
    <dbReference type="NCBI Taxonomy" id="1084526"/>
    <lineage>
        <taxon>Bacteria</taxon>
        <taxon>Pseudomonadati</taxon>
        <taxon>Bacteroidota</taxon>
        <taxon>Cytophagia</taxon>
        <taxon>Cytophagales</taxon>
        <taxon>Spirosomataceae</taxon>
        <taxon>Nibrella</taxon>
    </lineage>
</organism>
<dbReference type="EMBL" id="BAABHD010000083">
    <property type="protein sequence ID" value="GAA4468796.1"/>
    <property type="molecule type" value="Genomic_DNA"/>
</dbReference>
<keyword evidence="1" id="KW-0472">Membrane</keyword>
<name>A0ABP8NKG1_9BACT</name>
<evidence type="ECO:0000313" key="2">
    <source>
        <dbReference type="EMBL" id="GAA4468796.1"/>
    </source>
</evidence>
<dbReference type="InterPro" id="IPR021257">
    <property type="entry name" value="DUF2809"/>
</dbReference>
<sequence length="159" mass="17965">MVLVILFGQLHQQAVQHAKTIPSQKPHYLRRLTFSVLATGFASRRFFGDYAFIRMYVGDGLWALMVFFGLAFIFRRWSTQAIAAAALGFSTFIELSQLYHAPWIDSLRNTLLGGLILGFTFVWSDLLCYSLGVGLGVLTETYVINHNAKYMAAYPDKVQ</sequence>
<evidence type="ECO:0000256" key="1">
    <source>
        <dbReference type="SAM" id="Phobius"/>
    </source>
</evidence>
<keyword evidence="1" id="KW-1133">Transmembrane helix</keyword>
<protein>
    <recommendedName>
        <fullName evidence="4">DUF2809 domain-containing protein</fullName>
    </recommendedName>
</protein>
<feature type="transmembrane region" description="Helical" evidence="1">
    <location>
        <begin position="80"/>
        <end position="99"/>
    </location>
</feature>
<evidence type="ECO:0000313" key="3">
    <source>
        <dbReference type="Proteomes" id="UP001501175"/>
    </source>
</evidence>
<accession>A0ABP8NKG1</accession>
<keyword evidence="3" id="KW-1185">Reference proteome</keyword>
<comment type="caution">
    <text evidence="2">The sequence shown here is derived from an EMBL/GenBank/DDBJ whole genome shotgun (WGS) entry which is preliminary data.</text>
</comment>
<feature type="transmembrane region" description="Helical" evidence="1">
    <location>
        <begin position="56"/>
        <end position="74"/>
    </location>
</feature>